<dbReference type="RefSeq" id="WP_381218484.1">
    <property type="nucleotide sequence ID" value="NZ_JBHSPC010000103.1"/>
</dbReference>
<feature type="region of interest" description="Disordered" evidence="1">
    <location>
        <begin position="398"/>
        <end position="438"/>
    </location>
</feature>
<accession>A0ABW0Y115</accession>
<gene>
    <name evidence="2" type="ORF">ACFP2V_30245</name>
</gene>
<reference evidence="3" key="1">
    <citation type="journal article" date="2019" name="Int. J. Syst. Evol. Microbiol.">
        <title>The Global Catalogue of Microorganisms (GCM) 10K type strain sequencing project: providing services to taxonomists for standard genome sequencing and annotation.</title>
        <authorList>
            <consortium name="The Broad Institute Genomics Platform"/>
            <consortium name="The Broad Institute Genome Sequencing Center for Infectious Disease"/>
            <person name="Wu L."/>
            <person name="Ma J."/>
        </authorList>
    </citation>
    <scope>NUCLEOTIDE SEQUENCE [LARGE SCALE GENOMIC DNA]</scope>
    <source>
        <strain evidence="3">JCM 13852</strain>
    </source>
</reference>
<organism evidence="2 3">
    <name type="scientific">Streptomyces incanus</name>
    <dbReference type="NCBI Taxonomy" id="887453"/>
    <lineage>
        <taxon>Bacteria</taxon>
        <taxon>Bacillati</taxon>
        <taxon>Actinomycetota</taxon>
        <taxon>Actinomycetes</taxon>
        <taxon>Kitasatosporales</taxon>
        <taxon>Streptomycetaceae</taxon>
        <taxon>Streptomyces</taxon>
    </lineage>
</organism>
<evidence type="ECO:0000313" key="3">
    <source>
        <dbReference type="Proteomes" id="UP001596183"/>
    </source>
</evidence>
<dbReference type="Pfam" id="PF09661">
    <property type="entry name" value="DUF2398"/>
    <property type="match status" value="1"/>
</dbReference>
<feature type="compositionally biased region" description="Low complexity" evidence="1">
    <location>
        <begin position="416"/>
        <end position="428"/>
    </location>
</feature>
<dbReference type="Proteomes" id="UP001596183">
    <property type="component" value="Unassembled WGS sequence"/>
</dbReference>
<comment type="caution">
    <text evidence="2">The sequence shown here is derived from an EMBL/GenBank/DDBJ whole genome shotgun (WGS) entry which is preliminary data.</text>
</comment>
<feature type="compositionally biased region" description="Polar residues" evidence="1">
    <location>
        <begin position="403"/>
        <end position="415"/>
    </location>
</feature>
<dbReference type="EMBL" id="JBHSPC010000103">
    <property type="protein sequence ID" value="MFC5674200.1"/>
    <property type="molecule type" value="Genomic_DNA"/>
</dbReference>
<evidence type="ECO:0000256" key="1">
    <source>
        <dbReference type="SAM" id="MobiDB-lite"/>
    </source>
</evidence>
<dbReference type="InterPro" id="IPR013494">
    <property type="entry name" value="CHP02678"/>
</dbReference>
<name>A0ABW0Y115_9ACTN</name>
<keyword evidence="3" id="KW-1185">Reference proteome</keyword>
<protein>
    <submittedName>
        <fullName evidence="2">TIGR02678 family protein</fullName>
    </submittedName>
</protein>
<proteinExistence type="predicted"/>
<dbReference type="NCBIfam" id="TIGR02678">
    <property type="entry name" value="TIGR02678 family protein"/>
    <property type="match status" value="1"/>
</dbReference>
<sequence>MSGPLAEVLDGQRQADLQKAARALLKEPLLTADGPYADEFRLVRRHAAELREWFERNVGWSLRTDADAARLRKTPGTLTDPTHPAREAARSALPFTRRRYVLLCLALAALERGESQVALGRLAEQVVLAAADPELVAAGITFTLERRDERLDLAAVVRLLLRLGVLRRVAGDEDAYVSGSGDVLYDVRRRVLAGMPASLRGPSMVEAEDFEERLVEMTAQTALDSDDLRFRAIRWKLTRVLLDDPVLSYDDLTDDELAYLTRQRGFITARINELTGLVPEIRAEGIAMVDPLDDLTDVRMPEQGTHGHITLLLAGHLARAAGPVEPAELAARVRELAAEHGGFWSKSAREPGAEPELVEKALTKLVALGLAERTERGVVPRPALARYAVGEPVVRETGRARRSATTAQVAQTVESAQTAQNAQNAQNARTVRPAQDER</sequence>
<evidence type="ECO:0000313" key="2">
    <source>
        <dbReference type="EMBL" id="MFC5674200.1"/>
    </source>
</evidence>